<proteinExistence type="predicted"/>
<evidence type="ECO:0000313" key="2">
    <source>
        <dbReference type="Proteomes" id="UP000324222"/>
    </source>
</evidence>
<keyword evidence="2" id="KW-1185">Reference proteome</keyword>
<dbReference type="AlphaFoldDB" id="A0A5B7FZG6"/>
<organism evidence="1 2">
    <name type="scientific">Portunus trituberculatus</name>
    <name type="common">Swimming crab</name>
    <name type="synonym">Neptunus trituberculatus</name>
    <dbReference type="NCBI Taxonomy" id="210409"/>
    <lineage>
        <taxon>Eukaryota</taxon>
        <taxon>Metazoa</taxon>
        <taxon>Ecdysozoa</taxon>
        <taxon>Arthropoda</taxon>
        <taxon>Crustacea</taxon>
        <taxon>Multicrustacea</taxon>
        <taxon>Malacostraca</taxon>
        <taxon>Eumalacostraca</taxon>
        <taxon>Eucarida</taxon>
        <taxon>Decapoda</taxon>
        <taxon>Pleocyemata</taxon>
        <taxon>Brachyura</taxon>
        <taxon>Eubrachyura</taxon>
        <taxon>Portunoidea</taxon>
        <taxon>Portunidae</taxon>
        <taxon>Portuninae</taxon>
        <taxon>Portunus</taxon>
    </lineage>
</organism>
<reference evidence="1 2" key="1">
    <citation type="submission" date="2019-05" db="EMBL/GenBank/DDBJ databases">
        <title>Another draft genome of Portunus trituberculatus and its Hox gene families provides insights of decapod evolution.</title>
        <authorList>
            <person name="Jeong J.-H."/>
            <person name="Song I."/>
            <person name="Kim S."/>
            <person name="Choi T."/>
            <person name="Kim D."/>
            <person name="Ryu S."/>
            <person name="Kim W."/>
        </authorList>
    </citation>
    <scope>NUCLEOTIDE SEQUENCE [LARGE SCALE GENOMIC DNA]</scope>
    <source>
        <tissue evidence="1">Muscle</tissue>
    </source>
</reference>
<dbReference type="PANTHER" id="PTHR47510">
    <property type="entry name" value="REVERSE TRANSCRIPTASE DOMAIN-CONTAINING PROTEIN"/>
    <property type="match status" value="1"/>
</dbReference>
<protein>
    <submittedName>
        <fullName evidence="1">Uncharacterized protein</fullName>
    </submittedName>
</protein>
<dbReference type="Proteomes" id="UP000324222">
    <property type="component" value="Unassembled WGS sequence"/>
</dbReference>
<name>A0A5B7FZG6_PORTR</name>
<gene>
    <name evidence="1" type="ORF">E2C01_044524</name>
</gene>
<sequence>MADSALRLFGQCVTQHPWNEVLQVEDVHKKWSNFVSTTSAAFHHYFPAKTVTVHLSDAPCMMPRIKRLIKRRNWAFHTCPIQYRKVRNKVIREIKIAKASH</sequence>
<accession>A0A5B7FZG6</accession>
<dbReference type="PANTHER" id="PTHR47510:SF3">
    <property type="entry name" value="ENDO_EXONUCLEASE_PHOSPHATASE DOMAIN-CONTAINING PROTEIN"/>
    <property type="match status" value="1"/>
</dbReference>
<comment type="caution">
    <text evidence="1">The sequence shown here is derived from an EMBL/GenBank/DDBJ whole genome shotgun (WGS) entry which is preliminary data.</text>
</comment>
<evidence type="ECO:0000313" key="1">
    <source>
        <dbReference type="EMBL" id="MPC50695.1"/>
    </source>
</evidence>
<dbReference type="EMBL" id="VSRR010009669">
    <property type="protein sequence ID" value="MPC50695.1"/>
    <property type="molecule type" value="Genomic_DNA"/>
</dbReference>